<keyword evidence="2 7" id="KW-0808">Transferase</keyword>
<dbReference type="EMBL" id="MG777474">
    <property type="protein sequence ID" value="AUW30806.1"/>
    <property type="molecule type" value="Genomic_DNA"/>
</dbReference>
<dbReference type="PROSITE" id="PS51683">
    <property type="entry name" value="SAM_OMT_II"/>
    <property type="match status" value="1"/>
</dbReference>
<feature type="active site" description="Proton acceptor" evidence="4">
    <location>
        <position position="289"/>
    </location>
</feature>
<dbReference type="InterPro" id="IPR012967">
    <property type="entry name" value="COMT_dimerisation"/>
</dbReference>
<protein>
    <submittedName>
        <fullName evidence="7">Putative O-methyltransferase</fullName>
    </submittedName>
</protein>
<dbReference type="Gene3D" id="3.40.50.150">
    <property type="entry name" value="Vaccinia Virus protein VP39"/>
    <property type="match status" value="1"/>
</dbReference>
<dbReference type="GO" id="GO:0046983">
    <property type="term" value="F:protein dimerization activity"/>
    <property type="evidence" value="ECO:0007669"/>
    <property type="project" value="InterPro"/>
</dbReference>
<evidence type="ECO:0000256" key="3">
    <source>
        <dbReference type="ARBA" id="ARBA00022691"/>
    </source>
</evidence>
<name>A0A1Z1C4T7_CLAUC</name>
<accession>A0A1Z1C4T7</accession>
<sequence length="381" mass="43189">MESLVAQVKSLASSADETGRRTLQTVLRDLAYSLEGYDDTVHRIGYYHLQTSAVRVGIDLGIFEMLSESHKPLRMVDLAESTGADPLLLGRLLRYISSVGMVTETQQDVYKANNVTTNLAVKGNQAGINHCFETIGPQYQEMPTFLRKINYQNVSDPHHSVFQDAWKTNLGAFDWFQYHPENLEYFNQYMASRREGAETWLSVYPIEEETRLWDPEAAVFINMGGGIGHQCAEFKARYPKVAGRVILQDLPHSIDRALQTPGVENMTHNFFEPQPIKGAKFYFLRGVLHNHPDDKVRLILRNIMSAMSKNSVILIDEMVLPDTNVNWHVTSIDLSMMCAFGARERTEAQWLEILESVGLQISKKLVYKPAVYETVMAVIPA</sequence>
<dbReference type="Pfam" id="PF08100">
    <property type="entry name" value="Dimerisation"/>
    <property type="match status" value="1"/>
</dbReference>
<keyword evidence="1 7" id="KW-0489">Methyltransferase</keyword>
<dbReference type="InterPro" id="IPR016461">
    <property type="entry name" value="COMT-like"/>
</dbReference>
<dbReference type="GO" id="GO:0032259">
    <property type="term" value="P:methylation"/>
    <property type="evidence" value="ECO:0007669"/>
    <property type="project" value="UniProtKB-KW"/>
</dbReference>
<dbReference type="AlphaFoldDB" id="A0A1Z1C4T7"/>
<dbReference type="GO" id="GO:0008171">
    <property type="term" value="F:O-methyltransferase activity"/>
    <property type="evidence" value="ECO:0007669"/>
    <property type="project" value="InterPro"/>
</dbReference>
<reference evidence="7" key="1">
    <citation type="submission" date="2016-05" db="EMBL/GenBank/DDBJ databases">
        <title>Lichen genome sequencing reveals its rich biosynthetic potential.</title>
        <authorList>
            <person name="Bertrand R.L."/>
            <person name="Abdel-Hameed M."/>
            <person name="Sorensen J.L."/>
        </authorList>
    </citation>
    <scope>NUCLEOTIDE SEQUENCE</scope>
</reference>
<dbReference type="SUPFAM" id="SSF53335">
    <property type="entry name" value="S-adenosyl-L-methionine-dependent methyltransferases"/>
    <property type="match status" value="1"/>
</dbReference>
<keyword evidence="3" id="KW-0949">S-adenosyl-L-methionine</keyword>
<dbReference type="SUPFAM" id="SSF46785">
    <property type="entry name" value="Winged helix' DNA-binding domain"/>
    <property type="match status" value="1"/>
</dbReference>
<dbReference type="PANTHER" id="PTHR43712">
    <property type="entry name" value="PUTATIVE (AFU_ORTHOLOGUE AFUA_4G14580)-RELATED"/>
    <property type="match status" value="1"/>
</dbReference>
<dbReference type="EMBL" id="KX264280">
    <property type="protein sequence ID" value="ANM86610.1"/>
    <property type="molecule type" value="Genomic_DNA"/>
</dbReference>
<evidence type="ECO:0000259" key="5">
    <source>
        <dbReference type="Pfam" id="PF00891"/>
    </source>
</evidence>
<feature type="domain" description="O-methyltransferase dimerisation" evidence="6">
    <location>
        <begin position="50"/>
        <end position="119"/>
    </location>
</feature>
<evidence type="ECO:0000256" key="1">
    <source>
        <dbReference type="ARBA" id="ARBA00022603"/>
    </source>
</evidence>
<evidence type="ECO:0000313" key="7">
    <source>
        <dbReference type="EMBL" id="ANM86610.1"/>
    </source>
</evidence>
<dbReference type="InterPro" id="IPR036390">
    <property type="entry name" value="WH_DNA-bd_sf"/>
</dbReference>
<dbReference type="Pfam" id="PF00891">
    <property type="entry name" value="Methyltransf_2"/>
    <property type="match status" value="1"/>
</dbReference>
<evidence type="ECO:0000256" key="4">
    <source>
        <dbReference type="PIRSR" id="PIRSR005739-1"/>
    </source>
</evidence>
<reference evidence="8" key="2">
    <citation type="submission" date="2017-12" db="EMBL/GenBank/DDBJ databases">
        <title>Genome Sequencing Reveals a Rich Biosynthetic Potential.</title>
        <authorList>
            <person name="Bertrand R.L."/>
            <person name="Abdel-Hameed M.E."/>
            <person name="Sorensen J.L."/>
        </authorList>
    </citation>
    <scope>NUCLEOTIDE SEQUENCE</scope>
</reference>
<dbReference type="Gene3D" id="1.10.10.10">
    <property type="entry name" value="Winged helix-like DNA-binding domain superfamily/Winged helix DNA-binding domain"/>
    <property type="match status" value="1"/>
</dbReference>
<evidence type="ECO:0000259" key="6">
    <source>
        <dbReference type="Pfam" id="PF08100"/>
    </source>
</evidence>
<proteinExistence type="predicted"/>
<feature type="domain" description="O-methyltransferase C-terminal" evidence="5">
    <location>
        <begin position="219"/>
        <end position="359"/>
    </location>
</feature>
<organism evidence="7">
    <name type="scientific">Cladonia uncialis subsp. uncialis</name>
    <dbReference type="NCBI Taxonomy" id="180999"/>
    <lineage>
        <taxon>Eukaryota</taxon>
        <taxon>Fungi</taxon>
        <taxon>Dikarya</taxon>
        <taxon>Ascomycota</taxon>
        <taxon>Pezizomycotina</taxon>
        <taxon>Lecanoromycetes</taxon>
        <taxon>OSLEUM clade</taxon>
        <taxon>Lecanoromycetidae</taxon>
        <taxon>Lecanorales</taxon>
        <taxon>Lecanorineae</taxon>
        <taxon>Cladoniaceae</taxon>
        <taxon>Cladonia</taxon>
    </lineage>
</organism>
<dbReference type="PIRSF" id="PIRSF005739">
    <property type="entry name" value="O-mtase"/>
    <property type="match status" value="1"/>
</dbReference>
<dbReference type="InterPro" id="IPR001077">
    <property type="entry name" value="COMT_C"/>
</dbReference>
<evidence type="ECO:0000313" key="8">
    <source>
        <dbReference type="EMBL" id="AUW30806.1"/>
    </source>
</evidence>
<dbReference type="PANTHER" id="PTHR43712:SF4">
    <property type="entry name" value="O-METHYLTRANSFERASE DOMAIN-CONTAINING PROTEIN"/>
    <property type="match status" value="1"/>
</dbReference>
<evidence type="ECO:0000256" key="2">
    <source>
        <dbReference type="ARBA" id="ARBA00022679"/>
    </source>
</evidence>
<dbReference type="InterPro" id="IPR036388">
    <property type="entry name" value="WH-like_DNA-bd_sf"/>
</dbReference>
<dbReference type="InterPro" id="IPR029063">
    <property type="entry name" value="SAM-dependent_MTases_sf"/>
</dbReference>